<evidence type="ECO:0000256" key="16">
    <source>
        <dbReference type="PIRSR" id="PIRSR600829-2"/>
    </source>
</evidence>
<accession>A0A9D9IRK8</accession>
<keyword evidence="8 20" id="KW-0418">Kinase</keyword>
<evidence type="ECO:0000256" key="2">
    <source>
        <dbReference type="ARBA" id="ARBA00005967"/>
    </source>
</evidence>
<dbReference type="Gene3D" id="1.10.287.3610">
    <property type="match status" value="1"/>
</dbReference>
<dbReference type="PANTHER" id="PTHR34299">
    <property type="entry name" value="DIACYLGLYCEROL KINASE"/>
    <property type="match status" value="1"/>
</dbReference>
<keyword evidence="7 17" id="KW-0547">Nucleotide-binding</keyword>
<dbReference type="GO" id="GO:0008654">
    <property type="term" value="P:phospholipid biosynthetic process"/>
    <property type="evidence" value="ECO:0007669"/>
    <property type="project" value="UniProtKB-KW"/>
</dbReference>
<feature type="binding site" evidence="17">
    <location>
        <begin position="95"/>
        <end position="96"/>
    </location>
    <ligand>
        <name>ATP</name>
        <dbReference type="ChEBI" id="CHEBI:30616"/>
    </ligand>
</feature>
<evidence type="ECO:0000256" key="7">
    <source>
        <dbReference type="ARBA" id="ARBA00022741"/>
    </source>
</evidence>
<keyword evidence="12 19" id="KW-0472">Membrane</keyword>
<feature type="binding site" evidence="17">
    <location>
        <position position="17"/>
    </location>
    <ligand>
        <name>ATP</name>
        <dbReference type="ChEBI" id="CHEBI:30616"/>
    </ligand>
</feature>
<dbReference type="Proteomes" id="UP000823598">
    <property type="component" value="Unassembled WGS sequence"/>
</dbReference>
<keyword evidence="13" id="KW-0594">Phospholipid biosynthesis</keyword>
<dbReference type="CDD" id="cd14265">
    <property type="entry name" value="UDPK_IM_like"/>
    <property type="match status" value="1"/>
</dbReference>
<evidence type="ECO:0000256" key="1">
    <source>
        <dbReference type="ARBA" id="ARBA00004651"/>
    </source>
</evidence>
<feature type="active site" description="Proton acceptor" evidence="15">
    <location>
        <position position="70"/>
    </location>
</feature>
<evidence type="ECO:0000256" key="9">
    <source>
        <dbReference type="ARBA" id="ARBA00022840"/>
    </source>
</evidence>
<comment type="caution">
    <text evidence="20">The sequence shown here is derived from an EMBL/GenBank/DDBJ whole genome shotgun (WGS) entry which is preliminary data.</text>
</comment>
<dbReference type="InterPro" id="IPR000829">
    <property type="entry name" value="DAGK"/>
</dbReference>
<dbReference type="GO" id="GO:0046872">
    <property type="term" value="F:metal ion binding"/>
    <property type="evidence" value="ECO:0007669"/>
    <property type="project" value="UniProtKB-KW"/>
</dbReference>
<keyword evidence="10 19" id="KW-1133">Transmembrane helix</keyword>
<keyword evidence="6 19" id="KW-0812">Transmembrane</keyword>
<keyword evidence="11" id="KW-0443">Lipid metabolism</keyword>
<reference evidence="20" key="2">
    <citation type="journal article" date="2021" name="PeerJ">
        <title>Extensive microbial diversity within the chicken gut microbiome revealed by metagenomics and culture.</title>
        <authorList>
            <person name="Gilroy R."/>
            <person name="Ravi A."/>
            <person name="Getino M."/>
            <person name="Pursley I."/>
            <person name="Horton D.L."/>
            <person name="Alikhan N.F."/>
            <person name="Baker D."/>
            <person name="Gharbi K."/>
            <person name="Hall N."/>
            <person name="Watson M."/>
            <person name="Adriaenssens E.M."/>
            <person name="Foster-Nyarko E."/>
            <person name="Jarju S."/>
            <person name="Secka A."/>
            <person name="Antonio M."/>
            <person name="Oren A."/>
            <person name="Chaudhuri R.R."/>
            <person name="La Ragione R."/>
            <person name="Hildebrand F."/>
            <person name="Pallen M.J."/>
        </authorList>
    </citation>
    <scope>NUCLEOTIDE SEQUENCE</scope>
    <source>
        <strain evidence="20">6919</strain>
    </source>
</reference>
<evidence type="ECO:0000256" key="3">
    <source>
        <dbReference type="ARBA" id="ARBA00022475"/>
    </source>
</evidence>
<dbReference type="PANTHER" id="PTHR34299:SF1">
    <property type="entry name" value="DIACYLGLYCEROL KINASE"/>
    <property type="match status" value="1"/>
</dbReference>
<keyword evidence="4" id="KW-0444">Lipid biosynthesis</keyword>
<evidence type="ECO:0000256" key="6">
    <source>
        <dbReference type="ARBA" id="ARBA00022692"/>
    </source>
</evidence>
<evidence type="ECO:0000256" key="4">
    <source>
        <dbReference type="ARBA" id="ARBA00022516"/>
    </source>
</evidence>
<keyword evidence="3" id="KW-1003">Cell membrane</keyword>
<dbReference type="AlphaFoldDB" id="A0A9D9IRK8"/>
<sequence length="125" mass="13506">MKKEKFSWKKRAKSFRYAFAGIWSLISTEHNARIHCIAAICAVTAGIIFNISAIEWTVIVLCIGAVLAAESFNSAIETLSDRVSSSYDEAVKRTKDIAAGAVLLTAIAAATAGLIIFVPKIINLF</sequence>
<keyword evidence="18" id="KW-0479">Metal-binding</keyword>
<evidence type="ECO:0000256" key="18">
    <source>
        <dbReference type="PIRSR" id="PIRSR600829-4"/>
    </source>
</evidence>
<dbReference type="InterPro" id="IPR033717">
    <property type="entry name" value="UDPK"/>
</dbReference>
<protein>
    <submittedName>
        <fullName evidence="20">Diacylglycerol kinase family protein</fullName>
    </submittedName>
</protein>
<evidence type="ECO:0000256" key="13">
    <source>
        <dbReference type="ARBA" id="ARBA00023209"/>
    </source>
</evidence>
<comment type="similarity">
    <text evidence="2">Belongs to the bacterial diacylglycerol kinase family.</text>
</comment>
<name>A0A9D9IRK8_9BACT</name>
<evidence type="ECO:0000313" key="21">
    <source>
        <dbReference type="Proteomes" id="UP000823598"/>
    </source>
</evidence>
<dbReference type="GO" id="GO:0005524">
    <property type="term" value="F:ATP binding"/>
    <property type="evidence" value="ECO:0007669"/>
    <property type="project" value="UniProtKB-KW"/>
</dbReference>
<feature type="binding site" evidence="17">
    <location>
        <position position="29"/>
    </location>
    <ligand>
        <name>ATP</name>
        <dbReference type="ChEBI" id="CHEBI:30616"/>
    </ligand>
</feature>
<dbReference type="GO" id="GO:0016301">
    <property type="term" value="F:kinase activity"/>
    <property type="evidence" value="ECO:0007669"/>
    <property type="project" value="UniProtKB-KW"/>
</dbReference>
<dbReference type="EMBL" id="JADIMC010000084">
    <property type="protein sequence ID" value="MBO8476799.1"/>
    <property type="molecule type" value="Genomic_DNA"/>
</dbReference>
<feature type="binding site" evidence="18">
    <location>
        <position position="77"/>
    </location>
    <ligand>
        <name>a divalent metal cation</name>
        <dbReference type="ChEBI" id="CHEBI:60240"/>
    </ligand>
</feature>
<dbReference type="Pfam" id="PF01219">
    <property type="entry name" value="DAGK_prokar"/>
    <property type="match status" value="1"/>
</dbReference>
<evidence type="ECO:0000256" key="12">
    <source>
        <dbReference type="ARBA" id="ARBA00023136"/>
    </source>
</evidence>
<feature type="binding site" evidence="17">
    <location>
        <position position="77"/>
    </location>
    <ligand>
        <name>ATP</name>
        <dbReference type="ChEBI" id="CHEBI:30616"/>
    </ligand>
</feature>
<keyword evidence="14" id="KW-1208">Phospholipid metabolism</keyword>
<keyword evidence="5" id="KW-0808">Transferase</keyword>
<reference evidence="20" key="1">
    <citation type="submission" date="2020-10" db="EMBL/GenBank/DDBJ databases">
        <authorList>
            <person name="Gilroy R."/>
        </authorList>
    </citation>
    <scope>NUCLEOTIDE SEQUENCE</scope>
    <source>
        <strain evidence="20">6919</strain>
    </source>
</reference>
<evidence type="ECO:0000256" key="11">
    <source>
        <dbReference type="ARBA" id="ARBA00023098"/>
    </source>
</evidence>
<keyword evidence="18" id="KW-0460">Magnesium</keyword>
<evidence type="ECO:0000256" key="5">
    <source>
        <dbReference type="ARBA" id="ARBA00022679"/>
    </source>
</evidence>
<feature type="binding site" evidence="18">
    <location>
        <position position="29"/>
    </location>
    <ligand>
        <name>a divalent metal cation</name>
        <dbReference type="ChEBI" id="CHEBI:60240"/>
    </ligand>
</feature>
<keyword evidence="9 17" id="KW-0067">ATP-binding</keyword>
<dbReference type="GO" id="GO:0005886">
    <property type="term" value="C:plasma membrane"/>
    <property type="evidence" value="ECO:0007669"/>
    <property type="project" value="UniProtKB-SubCell"/>
</dbReference>
<evidence type="ECO:0000256" key="14">
    <source>
        <dbReference type="ARBA" id="ARBA00023264"/>
    </source>
</evidence>
<feature type="transmembrane region" description="Helical" evidence="19">
    <location>
        <begin position="58"/>
        <end position="76"/>
    </location>
</feature>
<evidence type="ECO:0000256" key="8">
    <source>
        <dbReference type="ARBA" id="ARBA00022777"/>
    </source>
</evidence>
<comment type="subcellular location">
    <subcellularLocation>
        <location evidence="1">Cell membrane</location>
        <topology evidence="1">Multi-pass membrane protein</topology>
    </subcellularLocation>
</comment>
<feature type="transmembrane region" description="Helical" evidence="19">
    <location>
        <begin position="97"/>
        <end position="122"/>
    </location>
</feature>
<feature type="binding site" evidence="16">
    <location>
        <position position="70"/>
    </location>
    <ligand>
        <name>substrate</name>
    </ligand>
</feature>
<evidence type="ECO:0000313" key="20">
    <source>
        <dbReference type="EMBL" id="MBO8476799.1"/>
    </source>
</evidence>
<dbReference type="InterPro" id="IPR036945">
    <property type="entry name" value="DAGK_sf"/>
</dbReference>
<evidence type="ECO:0000256" key="17">
    <source>
        <dbReference type="PIRSR" id="PIRSR600829-3"/>
    </source>
</evidence>
<organism evidence="20 21">
    <name type="scientific">Candidatus Limisoma faecipullorum</name>
    <dbReference type="NCBI Taxonomy" id="2840854"/>
    <lineage>
        <taxon>Bacteria</taxon>
        <taxon>Pseudomonadati</taxon>
        <taxon>Bacteroidota</taxon>
        <taxon>Bacteroidia</taxon>
        <taxon>Bacteroidales</taxon>
        <taxon>Candidatus Limisoma</taxon>
    </lineage>
</organism>
<comment type="cofactor">
    <cofactor evidence="18">
        <name>Mg(2+)</name>
        <dbReference type="ChEBI" id="CHEBI:18420"/>
    </cofactor>
    <text evidence="18">Mn(2+), Zn(2+), Cd(2+) and Co(2+) support activity to lesser extents.</text>
</comment>
<gene>
    <name evidence="20" type="ORF">IAB88_07375</name>
</gene>
<evidence type="ECO:0000256" key="15">
    <source>
        <dbReference type="PIRSR" id="PIRSR600829-1"/>
    </source>
</evidence>
<evidence type="ECO:0000256" key="10">
    <source>
        <dbReference type="ARBA" id="ARBA00022989"/>
    </source>
</evidence>
<proteinExistence type="inferred from homology"/>
<evidence type="ECO:0000256" key="19">
    <source>
        <dbReference type="SAM" id="Phobius"/>
    </source>
</evidence>